<dbReference type="EMBL" id="JAAGLQ010000648">
    <property type="protein sequence ID" value="NEA19825.1"/>
    <property type="molecule type" value="Genomic_DNA"/>
</dbReference>
<protein>
    <submittedName>
        <fullName evidence="1">Uncharacterized protein</fullName>
    </submittedName>
</protein>
<proteinExistence type="predicted"/>
<dbReference type="Proteomes" id="UP000471293">
    <property type="component" value="Unassembled WGS sequence"/>
</dbReference>
<dbReference type="RefSeq" id="WP_164349373.1">
    <property type="nucleotide sequence ID" value="NZ_JAAGLQ010000648.1"/>
</dbReference>
<gene>
    <name evidence="1" type="ORF">G3I29_31110</name>
</gene>
<dbReference type="AlphaFoldDB" id="A0A6N9UFT9"/>
<evidence type="ECO:0000313" key="2">
    <source>
        <dbReference type="Proteomes" id="UP000471293"/>
    </source>
</evidence>
<name>A0A6N9UFT9_STRHA</name>
<evidence type="ECO:0000313" key="1">
    <source>
        <dbReference type="EMBL" id="NEA19825.1"/>
    </source>
</evidence>
<comment type="caution">
    <text evidence="1">The sequence shown here is derived from an EMBL/GenBank/DDBJ whole genome shotgun (WGS) entry which is preliminary data.</text>
</comment>
<accession>A0A6N9UFT9</accession>
<sequence length="63" mass="6822">MFKTRPTTESIGQAAYEAYAAAANNTSVNGDDLPTWDALTVPVRNAWQLAAEAVRHKVELSTT</sequence>
<organism evidence="1 2">
    <name type="scientific">Streptomyces halstedii</name>
    <dbReference type="NCBI Taxonomy" id="1944"/>
    <lineage>
        <taxon>Bacteria</taxon>
        <taxon>Bacillati</taxon>
        <taxon>Actinomycetota</taxon>
        <taxon>Actinomycetes</taxon>
        <taxon>Kitasatosporales</taxon>
        <taxon>Streptomycetaceae</taxon>
        <taxon>Streptomyces</taxon>
    </lineage>
</organism>
<reference evidence="1 2" key="1">
    <citation type="submission" date="2020-01" db="EMBL/GenBank/DDBJ databases">
        <title>Insect and environment-associated Actinomycetes.</title>
        <authorList>
            <person name="Currrie C."/>
            <person name="Chevrette M."/>
            <person name="Carlson C."/>
            <person name="Stubbendieck R."/>
            <person name="Wendt-Pienkowski E."/>
        </authorList>
    </citation>
    <scope>NUCLEOTIDE SEQUENCE [LARGE SCALE GENOMIC DNA]</scope>
    <source>
        <strain evidence="1 2">SID11342</strain>
    </source>
</reference>